<dbReference type="PROSITE" id="PS50977">
    <property type="entry name" value="HTH_TETR_2"/>
    <property type="match status" value="1"/>
</dbReference>
<dbReference type="Pfam" id="PF00440">
    <property type="entry name" value="TetR_N"/>
    <property type="match status" value="1"/>
</dbReference>
<feature type="DNA-binding region" description="H-T-H motif" evidence="4">
    <location>
        <begin position="35"/>
        <end position="54"/>
    </location>
</feature>
<dbReference type="OrthoDB" id="4371863at2"/>
<sequence length="185" mass="19936">MTAPDFYSELRALRLERVLDASVEIITERGWDALSMTEVAKRSGVPRQSLYKEVGTRTELGRAVVDREVGRFLEQVSSGFAAHPDSFEDGISAAVRGVLDHGRSNAALAAVLRPGHDSGLLAMVTVNPDAVLGQASAAVRALVGDRASEALVDCVVRLTLSHLVQPTVDVDEAVDRIDRVVRSFE</sequence>
<dbReference type="Proteomes" id="UP000182054">
    <property type="component" value="Unassembled WGS sequence"/>
</dbReference>
<dbReference type="GeneID" id="85484470"/>
<dbReference type="GO" id="GO:0003677">
    <property type="term" value="F:DNA binding"/>
    <property type="evidence" value="ECO:0007669"/>
    <property type="project" value="UniProtKB-UniRule"/>
</dbReference>
<dbReference type="PANTHER" id="PTHR47506:SF6">
    <property type="entry name" value="HTH-TYPE TRANSCRIPTIONAL REPRESSOR NEMR"/>
    <property type="match status" value="1"/>
</dbReference>
<dbReference type="InterPro" id="IPR040611">
    <property type="entry name" value="AlkX_C"/>
</dbReference>
<dbReference type="InterPro" id="IPR001647">
    <property type="entry name" value="HTH_TetR"/>
</dbReference>
<evidence type="ECO:0000259" key="5">
    <source>
        <dbReference type="PROSITE" id="PS50977"/>
    </source>
</evidence>
<keyword evidence="3" id="KW-0804">Transcription</keyword>
<proteinExistence type="predicted"/>
<accession>A0A1I0SKK7</accession>
<organism evidence="6 7">
    <name type="scientific">Rhodococcoides kroppenstedtii</name>
    <dbReference type="NCBI Taxonomy" id="293050"/>
    <lineage>
        <taxon>Bacteria</taxon>
        <taxon>Bacillati</taxon>
        <taxon>Actinomycetota</taxon>
        <taxon>Actinomycetes</taxon>
        <taxon>Mycobacteriales</taxon>
        <taxon>Nocardiaceae</taxon>
        <taxon>Rhodococcoides</taxon>
    </lineage>
</organism>
<dbReference type="EMBL" id="FOJN01000001">
    <property type="protein sequence ID" value="SFA40028.1"/>
    <property type="molecule type" value="Genomic_DNA"/>
</dbReference>
<dbReference type="SUPFAM" id="SSF46689">
    <property type="entry name" value="Homeodomain-like"/>
    <property type="match status" value="1"/>
</dbReference>
<protein>
    <submittedName>
        <fullName evidence="6">Transcriptional regulator, TetR family</fullName>
    </submittedName>
</protein>
<reference evidence="6 7" key="1">
    <citation type="submission" date="2016-10" db="EMBL/GenBank/DDBJ databases">
        <authorList>
            <person name="de Groot N.N."/>
        </authorList>
    </citation>
    <scope>NUCLEOTIDE SEQUENCE [LARGE SCALE GENOMIC DNA]</scope>
    <source>
        <strain evidence="6 7">DSM 44908</strain>
    </source>
</reference>
<dbReference type="AlphaFoldDB" id="A0A1I0SKK7"/>
<evidence type="ECO:0000256" key="2">
    <source>
        <dbReference type="ARBA" id="ARBA00023125"/>
    </source>
</evidence>
<keyword evidence="1" id="KW-0805">Transcription regulation</keyword>
<evidence type="ECO:0000256" key="3">
    <source>
        <dbReference type="ARBA" id="ARBA00023163"/>
    </source>
</evidence>
<name>A0A1I0SKK7_9NOCA</name>
<evidence type="ECO:0000313" key="6">
    <source>
        <dbReference type="EMBL" id="SFA40028.1"/>
    </source>
</evidence>
<feature type="domain" description="HTH tetR-type" evidence="5">
    <location>
        <begin position="12"/>
        <end position="72"/>
    </location>
</feature>
<dbReference type="InterPro" id="IPR009057">
    <property type="entry name" value="Homeodomain-like_sf"/>
</dbReference>
<evidence type="ECO:0000313" key="7">
    <source>
        <dbReference type="Proteomes" id="UP000182054"/>
    </source>
</evidence>
<dbReference type="RefSeq" id="WP_068366672.1">
    <property type="nucleotide sequence ID" value="NZ_FOJN01000001.1"/>
</dbReference>
<evidence type="ECO:0000256" key="1">
    <source>
        <dbReference type="ARBA" id="ARBA00023015"/>
    </source>
</evidence>
<evidence type="ECO:0000256" key="4">
    <source>
        <dbReference type="PROSITE-ProRule" id="PRU00335"/>
    </source>
</evidence>
<dbReference type="Gene3D" id="1.10.357.10">
    <property type="entry name" value="Tetracycline Repressor, domain 2"/>
    <property type="match status" value="1"/>
</dbReference>
<dbReference type="PANTHER" id="PTHR47506">
    <property type="entry name" value="TRANSCRIPTIONAL REGULATORY PROTEIN"/>
    <property type="match status" value="1"/>
</dbReference>
<dbReference type="Pfam" id="PF18556">
    <property type="entry name" value="TetR_C_35"/>
    <property type="match status" value="1"/>
</dbReference>
<keyword evidence="2 4" id="KW-0238">DNA-binding</keyword>
<gene>
    <name evidence="6" type="ORF">SAMN05444374_101415</name>
</gene>